<evidence type="ECO:0000313" key="11">
    <source>
        <dbReference type="Proteomes" id="UP000694240"/>
    </source>
</evidence>
<dbReference type="EMBL" id="JAEFBK010000009">
    <property type="protein sequence ID" value="KAG7567807.1"/>
    <property type="molecule type" value="Genomic_DNA"/>
</dbReference>
<comment type="subcellular location">
    <subcellularLocation>
        <location evidence="1">Membrane</location>
        <topology evidence="1">Single-pass membrane protein</topology>
    </subcellularLocation>
</comment>
<keyword evidence="11" id="KW-1185">Reference proteome</keyword>
<dbReference type="Proteomes" id="UP000694240">
    <property type="component" value="Chromosome 9"/>
</dbReference>
<keyword evidence="4" id="KW-0732">Signal</keyword>
<evidence type="ECO:0000256" key="4">
    <source>
        <dbReference type="ARBA" id="ARBA00022729"/>
    </source>
</evidence>
<organism evidence="10 11">
    <name type="scientific">Arabidopsis thaliana x Arabidopsis arenosa</name>
    <dbReference type="NCBI Taxonomy" id="1240361"/>
    <lineage>
        <taxon>Eukaryota</taxon>
        <taxon>Viridiplantae</taxon>
        <taxon>Streptophyta</taxon>
        <taxon>Embryophyta</taxon>
        <taxon>Tracheophyta</taxon>
        <taxon>Spermatophyta</taxon>
        <taxon>Magnoliopsida</taxon>
        <taxon>eudicotyledons</taxon>
        <taxon>Gunneridae</taxon>
        <taxon>Pentapetalae</taxon>
        <taxon>rosids</taxon>
        <taxon>malvids</taxon>
        <taxon>Brassicales</taxon>
        <taxon>Brassicaceae</taxon>
        <taxon>Camelineae</taxon>
        <taxon>Arabidopsis</taxon>
    </lineage>
</organism>
<dbReference type="PANTHER" id="PTHR47986:SF34">
    <property type="entry name" value="RECEPTOR-LIKE KINASE TMK2"/>
    <property type="match status" value="1"/>
</dbReference>
<dbReference type="GO" id="GO:0016020">
    <property type="term" value="C:membrane"/>
    <property type="evidence" value="ECO:0007669"/>
    <property type="project" value="UniProtKB-SubCell"/>
</dbReference>
<reference evidence="10 11" key="1">
    <citation type="submission" date="2020-12" db="EMBL/GenBank/DDBJ databases">
        <title>Concerted genomic and epigenomic changes stabilize Arabidopsis allopolyploids.</title>
        <authorList>
            <person name="Chen Z."/>
        </authorList>
    </citation>
    <scope>NUCLEOTIDE SEQUENCE [LARGE SCALE GENOMIC DNA]</scope>
    <source>
        <strain evidence="10">Allo738</strain>
        <tissue evidence="10">Leaf</tissue>
    </source>
</reference>
<gene>
    <name evidence="10" type="ORF">ISN45_Aa04g006470</name>
</gene>
<name>A0A8T2A2P5_9BRAS</name>
<dbReference type="InterPro" id="IPR052422">
    <property type="entry name" value="Auxin_Ser/Thr_Kinase"/>
</dbReference>
<evidence type="ECO:0000256" key="8">
    <source>
        <dbReference type="ARBA" id="ARBA00023170"/>
    </source>
</evidence>
<accession>A0A8T2A2P5</accession>
<evidence type="ECO:0000256" key="3">
    <source>
        <dbReference type="ARBA" id="ARBA00022692"/>
    </source>
</evidence>
<keyword evidence="8" id="KW-0675">Receptor</keyword>
<protein>
    <submittedName>
        <fullName evidence="10">Uncharacterized protein</fullName>
    </submittedName>
</protein>
<comment type="caution">
    <text evidence="10">The sequence shown here is derived from an EMBL/GenBank/DDBJ whole genome shotgun (WGS) entry which is preliminary data.</text>
</comment>
<evidence type="ECO:0000256" key="5">
    <source>
        <dbReference type="ARBA" id="ARBA00022737"/>
    </source>
</evidence>
<dbReference type="AlphaFoldDB" id="A0A8T2A2P5"/>
<evidence type="ECO:0000256" key="1">
    <source>
        <dbReference type="ARBA" id="ARBA00004167"/>
    </source>
</evidence>
<keyword evidence="7" id="KW-0472">Membrane</keyword>
<dbReference type="PANTHER" id="PTHR47986">
    <property type="entry name" value="OSJNBA0070M12.3 PROTEIN"/>
    <property type="match status" value="1"/>
</dbReference>
<evidence type="ECO:0000313" key="10">
    <source>
        <dbReference type="EMBL" id="KAG7567807.1"/>
    </source>
</evidence>
<evidence type="ECO:0000256" key="6">
    <source>
        <dbReference type="ARBA" id="ARBA00022989"/>
    </source>
</evidence>
<proteinExistence type="predicted"/>
<keyword evidence="6" id="KW-1133">Transmembrane helix</keyword>
<keyword evidence="5" id="KW-0677">Repeat</keyword>
<evidence type="ECO:0000256" key="2">
    <source>
        <dbReference type="ARBA" id="ARBA00022614"/>
    </source>
</evidence>
<keyword evidence="2" id="KW-0433">Leucine-rich repeat</keyword>
<keyword evidence="3" id="KW-0812">Transmembrane</keyword>
<evidence type="ECO:0000256" key="9">
    <source>
        <dbReference type="ARBA" id="ARBA00023180"/>
    </source>
</evidence>
<keyword evidence="9" id="KW-0325">Glycoprotein</keyword>
<evidence type="ECO:0000256" key="7">
    <source>
        <dbReference type="ARBA" id="ARBA00023136"/>
    </source>
</evidence>
<sequence length="106" mass="12497">MDLVTCQKAIDDKRYEDDHHIPTWFRKVFVDKDSFEKAIDKTMELNEEDRIIINNVAKLANHCYAKELAHRPEMSPVKSKRTKIGSQQHYCGVMQMLSSFVYLTLY</sequence>